<dbReference type="OrthoDB" id="3361363at2759"/>
<evidence type="ECO:0000313" key="2">
    <source>
        <dbReference type="Proteomes" id="UP000184267"/>
    </source>
</evidence>
<comment type="caution">
    <text evidence="1">The sequence shown here is derived from an EMBL/GenBank/DDBJ whole genome shotgun (WGS) entry which is preliminary data.</text>
</comment>
<accession>A0A1M2VDS4</accession>
<dbReference type="Proteomes" id="UP000184267">
    <property type="component" value="Unassembled WGS sequence"/>
</dbReference>
<keyword evidence="2" id="KW-1185">Reference proteome</keyword>
<sequence length="91" mass="9643">MAFAHKPGCPMCGIVSAASASALSPSSPTGSSGKHEILWRDDNFTVYRESANPVSSKGHIVVVFKCVSHASFLLYVAHVLSPVYTSLHSIP</sequence>
<evidence type="ECO:0000313" key="1">
    <source>
        <dbReference type="EMBL" id="OJT05752.1"/>
    </source>
</evidence>
<proteinExistence type="predicted"/>
<gene>
    <name evidence="1" type="ORF">TRAPUB_3412</name>
</gene>
<protein>
    <submittedName>
        <fullName evidence="1">Uncharacterized protein</fullName>
    </submittedName>
</protein>
<dbReference type="STRING" id="154538.A0A1M2VDS4"/>
<name>A0A1M2VDS4_TRAPU</name>
<reference evidence="1 2" key="1">
    <citation type="submission" date="2016-10" db="EMBL/GenBank/DDBJ databases">
        <title>Genome sequence of the basidiomycete white-rot fungus Trametes pubescens.</title>
        <authorList>
            <person name="Makela M.R."/>
            <person name="Granchi Z."/>
            <person name="Peng M."/>
            <person name="De Vries R.P."/>
            <person name="Grigoriev I."/>
            <person name="Riley R."/>
            <person name="Hilden K."/>
        </authorList>
    </citation>
    <scope>NUCLEOTIDE SEQUENCE [LARGE SCALE GENOMIC DNA]</scope>
    <source>
        <strain evidence="1 2">FBCC735</strain>
    </source>
</reference>
<organism evidence="1 2">
    <name type="scientific">Trametes pubescens</name>
    <name type="common">White-rot fungus</name>
    <dbReference type="NCBI Taxonomy" id="154538"/>
    <lineage>
        <taxon>Eukaryota</taxon>
        <taxon>Fungi</taxon>
        <taxon>Dikarya</taxon>
        <taxon>Basidiomycota</taxon>
        <taxon>Agaricomycotina</taxon>
        <taxon>Agaricomycetes</taxon>
        <taxon>Polyporales</taxon>
        <taxon>Polyporaceae</taxon>
        <taxon>Trametes</taxon>
    </lineage>
</organism>
<dbReference type="AlphaFoldDB" id="A0A1M2VDS4"/>
<dbReference type="EMBL" id="MNAD01001392">
    <property type="protein sequence ID" value="OJT05752.1"/>
    <property type="molecule type" value="Genomic_DNA"/>
</dbReference>